<name>X1P8F4_9ZZZZ</name>
<protein>
    <submittedName>
        <fullName evidence="1">Uncharacterized protein</fullName>
    </submittedName>
</protein>
<sequence length="72" mass="8498">ETRSFSITFLRNMKKGLIDTLQNRDDEAAMQELKQQAKNWLDENFPDWEAERGREGGKPFITIWLEGKPEIE</sequence>
<comment type="caution">
    <text evidence="1">The sequence shown here is derived from an EMBL/GenBank/DDBJ whole genome shotgun (WGS) entry which is preliminary data.</text>
</comment>
<gene>
    <name evidence="1" type="ORF">S06H3_48018</name>
</gene>
<dbReference type="EMBL" id="BARV01030210">
    <property type="protein sequence ID" value="GAI38736.1"/>
    <property type="molecule type" value="Genomic_DNA"/>
</dbReference>
<feature type="non-terminal residue" evidence="1">
    <location>
        <position position="1"/>
    </location>
</feature>
<accession>X1P8F4</accession>
<reference evidence="1" key="1">
    <citation type="journal article" date="2014" name="Front. Microbiol.">
        <title>High frequency of phylogenetically diverse reductive dehalogenase-homologous genes in deep subseafloor sedimentary metagenomes.</title>
        <authorList>
            <person name="Kawai M."/>
            <person name="Futagami T."/>
            <person name="Toyoda A."/>
            <person name="Takaki Y."/>
            <person name="Nishi S."/>
            <person name="Hori S."/>
            <person name="Arai W."/>
            <person name="Tsubouchi T."/>
            <person name="Morono Y."/>
            <person name="Uchiyama I."/>
            <person name="Ito T."/>
            <person name="Fujiyama A."/>
            <person name="Inagaki F."/>
            <person name="Takami H."/>
        </authorList>
    </citation>
    <scope>NUCLEOTIDE SEQUENCE</scope>
    <source>
        <strain evidence="1">Expedition CK06-06</strain>
    </source>
</reference>
<dbReference type="AlphaFoldDB" id="X1P8F4"/>
<proteinExistence type="predicted"/>
<evidence type="ECO:0000313" key="1">
    <source>
        <dbReference type="EMBL" id="GAI38736.1"/>
    </source>
</evidence>
<organism evidence="1">
    <name type="scientific">marine sediment metagenome</name>
    <dbReference type="NCBI Taxonomy" id="412755"/>
    <lineage>
        <taxon>unclassified sequences</taxon>
        <taxon>metagenomes</taxon>
        <taxon>ecological metagenomes</taxon>
    </lineage>
</organism>